<dbReference type="SUPFAM" id="SSF53448">
    <property type="entry name" value="Nucleotide-diphospho-sugar transferases"/>
    <property type="match status" value="1"/>
</dbReference>
<dbReference type="PANTHER" id="PTHR10859">
    <property type="entry name" value="GLYCOSYL TRANSFERASE"/>
    <property type="match status" value="1"/>
</dbReference>
<evidence type="ECO:0000256" key="6">
    <source>
        <dbReference type="ARBA" id="ARBA00022679"/>
    </source>
</evidence>
<comment type="pathway">
    <text evidence="2">Protein modification; protein glycosylation.</text>
</comment>
<comment type="caution">
    <text evidence="14">The sequence shown here is derived from an EMBL/GenBank/DDBJ whole genome shotgun (WGS) entry which is preliminary data.</text>
</comment>
<reference evidence="14 15" key="1">
    <citation type="journal article" date="2013" name="Nat. Commun.">
        <title>The evolution and pathogenic mechanisms of the rice sheath blight pathogen.</title>
        <authorList>
            <person name="Zheng A."/>
            <person name="Lin R."/>
            <person name="Xu L."/>
            <person name="Qin P."/>
            <person name="Tang C."/>
            <person name="Ai P."/>
            <person name="Zhang D."/>
            <person name="Liu Y."/>
            <person name="Sun Z."/>
            <person name="Feng H."/>
            <person name="Wang Y."/>
            <person name="Chen Y."/>
            <person name="Liang X."/>
            <person name="Fu R."/>
            <person name="Li Q."/>
            <person name="Zhang J."/>
            <person name="Yu X."/>
            <person name="Xie Z."/>
            <person name="Ding L."/>
            <person name="Guan P."/>
            <person name="Tang J."/>
            <person name="Liang Y."/>
            <person name="Wang S."/>
            <person name="Deng Q."/>
            <person name="Li S."/>
            <person name="Zhu J."/>
            <person name="Wang L."/>
            <person name="Liu H."/>
            <person name="Li P."/>
        </authorList>
    </citation>
    <scope>NUCLEOTIDE SEQUENCE [LARGE SCALE GENOMIC DNA]</scope>
    <source>
        <strain evidence="15">AG-1 IA</strain>
    </source>
</reference>
<evidence type="ECO:0000256" key="8">
    <source>
        <dbReference type="ARBA" id="ARBA00022824"/>
    </source>
</evidence>
<gene>
    <name evidence="14" type="ORF">AG1IA_09161</name>
</gene>
<accession>L8WKD6</accession>
<protein>
    <recommendedName>
        <fullName evidence="4">dolichyl-phosphate beta-glucosyltransferase</fullName>
        <ecNumber evidence="4">2.4.1.117</ecNumber>
    </recommendedName>
</protein>
<dbReference type="GO" id="GO:0005789">
    <property type="term" value="C:endoplasmic reticulum membrane"/>
    <property type="evidence" value="ECO:0007669"/>
    <property type="project" value="UniProtKB-SubCell"/>
</dbReference>
<name>L8WKD6_THACA</name>
<dbReference type="CDD" id="cd04188">
    <property type="entry name" value="DPG_synthase"/>
    <property type="match status" value="1"/>
</dbReference>
<dbReference type="InterPro" id="IPR029044">
    <property type="entry name" value="Nucleotide-diphossugar_trans"/>
</dbReference>
<evidence type="ECO:0000256" key="5">
    <source>
        <dbReference type="ARBA" id="ARBA00022676"/>
    </source>
</evidence>
<dbReference type="InterPro" id="IPR035518">
    <property type="entry name" value="DPG_synthase"/>
</dbReference>
<evidence type="ECO:0000259" key="13">
    <source>
        <dbReference type="Pfam" id="PF00535"/>
    </source>
</evidence>
<dbReference type="OrthoDB" id="3784at2759"/>
<dbReference type="InterPro" id="IPR001173">
    <property type="entry name" value="Glyco_trans_2-like"/>
</dbReference>
<evidence type="ECO:0000256" key="1">
    <source>
        <dbReference type="ARBA" id="ARBA00004389"/>
    </source>
</evidence>
<keyword evidence="10" id="KW-1133">Transmembrane helix</keyword>
<dbReference type="GO" id="GO:0006487">
    <property type="term" value="P:protein N-linked glycosylation"/>
    <property type="evidence" value="ECO:0007669"/>
    <property type="project" value="TreeGrafter"/>
</dbReference>
<evidence type="ECO:0000256" key="4">
    <source>
        <dbReference type="ARBA" id="ARBA00012583"/>
    </source>
</evidence>
<dbReference type="PANTHER" id="PTHR10859:SF91">
    <property type="entry name" value="DOLICHYL-PHOSPHATE BETA-GLUCOSYLTRANSFERASE"/>
    <property type="match status" value="1"/>
</dbReference>
<evidence type="ECO:0000256" key="12">
    <source>
        <dbReference type="ARBA" id="ARBA00045097"/>
    </source>
</evidence>
<dbReference type="AlphaFoldDB" id="L8WKD6"/>
<keyword evidence="7" id="KW-0812">Transmembrane</keyword>
<evidence type="ECO:0000313" key="14">
    <source>
        <dbReference type="EMBL" id="ELU36809.1"/>
    </source>
</evidence>
<dbReference type="EMBL" id="AFRT01003045">
    <property type="protein sequence ID" value="ELU36809.1"/>
    <property type="molecule type" value="Genomic_DNA"/>
</dbReference>
<evidence type="ECO:0000313" key="15">
    <source>
        <dbReference type="Proteomes" id="UP000011668"/>
    </source>
</evidence>
<proteinExistence type="inferred from homology"/>
<comment type="subcellular location">
    <subcellularLocation>
        <location evidence="1">Endoplasmic reticulum membrane</location>
        <topology evidence="1">Single-pass membrane protein</topology>
    </subcellularLocation>
</comment>
<dbReference type="OMA" id="HMVNTDA"/>
<evidence type="ECO:0000256" key="11">
    <source>
        <dbReference type="ARBA" id="ARBA00023136"/>
    </source>
</evidence>
<dbReference type="Pfam" id="PF00535">
    <property type="entry name" value="Glycos_transf_2"/>
    <property type="match status" value="1"/>
</dbReference>
<evidence type="ECO:0000256" key="3">
    <source>
        <dbReference type="ARBA" id="ARBA00006739"/>
    </source>
</evidence>
<keyword evidence="5" id="KW-0328">Glycosyltransferase</keyword>
<dbReference type="STRING" id="983506.L8WKD6"/>
<sequence>MLLALILTTICLFLVLVYILLMVLSPSIPTPGPEAFKYHSNSEPTIAYPLPSSTAPAECDLSVVIPAYNEAKRLPPMLTEALNHVLGNKLWRSVEFLIVDDGSKDNTADVALEFPVPEDPKSSVNVSIRVVKLPQNSGKGSAVKHGMLHARGERMLMVDADGASKFSDLDKLWVAMDNGADVVCGSRAHLVGTDAVVKVRRTRSFIRNTLMYGLHTLLRFLGVSHIRDTQCGFKLFTRPAAHTLFQTLHIPHWIFDVELLVVALMCEMKTDEVAVGWHEVAGSKINILWDTLEMLRDLLVLRANYVTGRWKVVRVDNAQTNGSAGNGHVTDLENKSAANLRRRVVDATQK</sequence>
<keyword evidence="9" id="KW-0735">Signal-anchor</keyword>
<keyword evidence="8" id="KW-0256">Endoplasmic reticulum</keyword>
<keyword evidence="11" id="KW-0472">Membrane</keyword>
<dbReference type="GO" id="GO:0004581">
    <property type="term" value="F:dolichyl-phosphate beta-glucosyltransferase activity"/>
    <property type="evidence" value="ECO:0007669"/>
    <property type="project" value="UniProtKB-EC"/>
</dbReference>
<dbReference type="HOGENOM" id="CLU_033536_9_1_1"/>
<feature type="domain" description="Glycosyltransferase 2-like" evidence="13">
    <location>
        <begin position="62"/>
        <end position="243"/>
    </location>
</feature>
<evidence type="ECO:0000256" key="7">
    <source>
        <dbReference type="ARBA" id="ARBA00022692"/>
    </source>
</evidence>
<keyword evidence="15" id="KW-1185">Reference proteome</keyword>
<dbReference type="EC" id="2.4.1.117" evidence="4"/>
<keyword evidence="6 14" id="KW-0808">Transferase</keyword>
<organism evidence="14 15">
    <name type="scientific">Thanatephorus cucumeris (strain AG1-IA)</name>
    <name type="common">Rice sheath blight fungus</name>
    <name type="synonym">Rhizoctonia solani</name>
    <dbReference type="NCBI Taxonomy" id="983506"/>
    <lineage>
        <taxon>Eukaryota</taxon>
        <taxon>Fungi</taxon>
        <taxon>Dikarya</taxon>
        <taxon>Basidiomycota</taxon>
        <taxon>Agaricomycotina</taxon>
        <taxon>Agaricomycetes</taxon>
        <taxon>Cantharellales</taxon>
        <taxon>Ceratobasidiaceae</taxon>
        <taxon>Rhizoctonia</taxon>
        <taxon>Rhizoctonia solani AG-1</taxon>
    </lineage>
</organism>
<evidence type="ECO:0000256" key="9">
    <source>
        <dbReference type="ARBA" id="ARBA00022968"/>
    </source>
</evidence>
<evidence type="ECO:0000256" key="10">
    <source>
        <dbReference type="ARBA" id="ARBA00022989"/>
    </source>
</evidence>
<dbReference type="SMR" id="L8WKD6"/>
<dbReference type="Gene3D" id="3.90.550.10">
    <property type="entry name" value="Spore Coat Polysaccharide Biosynthesis Protein SpsA, Chain A"/>
    <property type="match status" value="1"/>
</dbReference>
<comment type="catalytic activity">
    <reaction evidence="12">
        <text>a di-trans,poly-cis-dolichyl phosphate + UDP-alpha-D-glucose = a di-trans,poly-cis-dolichyl beta-D-glucosyl phosphate + UDP</text>
        <dbReference type="Rhea" id="RHEA:15401"/>
        <dbReference type="Rhea" id="RHEA-COMP:19498"/>
        <dbReference type="Rhea" id="RHEA-COMP:19502"/>
        <dbReference type="ChEBI" id="CHEBI:57525"/>
        <dbReference type="ChEBI" id="CHEBI:57683"/>
        <dbReference type="ChEBI" id="CHEBI:58223"/>
        <dbReference type="ChEBI" id="CHEBI:58885"/>
        <dbReference type="EC" id="2.4.1.117"/>
    </reaction>
    <physiologicalReaction direction="left-to-right" evidence="12">
        <dbReference type="Rhea" id="RHEA:15402"/>
    </physiologicalReaction>
</comment>
<dbReference type="Proteomes" id="UP000011668">
    <property type="component" value="Unassembled WGS sequence"/>
</dbReference>
<evidence type="ECO:0000256" key="2">
    <source>
        <dbReference type="ARBA" id="ARBA00004922"/>
    </source>
</evidence>
<comment type="similarity">
    <text evidence="3">Belongs to the glycosyltransferase 2 family.</text>
</comment>